<evidence type="ECO:0000256" key="5">
    <source>
        <dbReference type="ARBA" id="ARBA00022556"/>
    </source>
</evidence>
<sequence>MDTTAPVSKNILIVAGDVSGDLHAAGLIRALKETEPGVCITSVGGRLMKEVSDRFLFDLAAQGATGFVEPIKKMPLWIRLRNELRDYMETQHPVALIVVDFYGFNHQVLKLAKERCIPAYYYVTPQVWASRQYRAKKLAALTEKMYVIYPFEPEFHQKRGGNAVFLGNPLLDIMPAPLSKSYEVADPKNHAWKLGLLPGSRMGEISRLVPVFYEAFKETVQKFPNTQAYMFLLPNADERVFLDLLGEEPHLNFHFIKDKNYELRSQMDFLLACSGTATLENALLGVPMAVAYKMFWPTYQIAKMVIKVPYISLVNILAGNKPVVKELIQHQANAQALAAEVQDMFEHPQKLKAMHEELLKLRASLGEPGVAKRAATDILQDLAHR</sequence>
<dbReference type="PANTHER" id="PTHR30372">
    <property type="entry name" value="LIPID-A-DISACCHARIDE SYNTHASE"/>
    <property type="match status" value="1"/>
</dbReference>
<keyword evidence="6 11" id="KW-0328">Glycosyltransferase</keyword>
<evidence type="ECO:0000256" key="7">
    <source>
        <dbReference type="ARBA" id="ARBA00022679"/>
    </source>
</evidence>
<organism evidence="11 12">
    <name type="scientific">Candidatus Avelusimicrobium gallicola</name>
    <dbReference type="NCBI Taxonomy" id="2562704"/>
    <lineage>
        <taxon>Bacteria</taxon>
        <taxon>Pseudomonadati</taxon>
        <taxon>Elusimicrobiota</taxon>
        <taxon>Elusimicrobia</taxon>
        <taxon>Elusimicrobiales</taxon>
        <taxon>Elusimicrobiaceae</taxon>
        <taxon>Candidatus Avelusimicrobium</taxon>
    </lineage>
</organism>
<evidence type="ECO:0000256" key="6">
    <source>
        <dbReference type="ARBA" id="ARBA00022676"/>
    </source>
</evidence>
<dbReference type="GO" id="GO:0005543">
    <property type="term" value="F:phospholipid binding"/>
    <property type="evidence" value="ECO:0007669"/>
    <property type="project" value="TreeGrafter"/>
</dbReference>
<comment type="function">
    <text evidence="1">Condensation of UDP-2,3-diacylglucosamine and 2,3-diacylglucosamine-1-phosphate to form lipid A disaccharide, a precursor of lipid A, a phosphorylated glycolipid that anchors the lipopolysaccharide to the outer membrane of the cell.</text>
</comment>
<evidence type="ECO:0000313" key="11">
    <source>
        <dbReference type="EMBL" id="MBE6420846.1"/>
    </source>
</evidence>
<proteinExistence type="predicted"/>
<dbReference type="GO" id="GO:0008915">
    <property type="term" value="F:lipid-A-disaccharide synthase activity"/>
    <property type="evidence" value="ECO:0007669"/>
    <property type="project" value="UniProtKB-UniRule"/>
</dbReference>
<evidence type="ECO:0000256" key="3">
    <source>
        <dbReference type="ARBA" id="ARBA00020902"/>
    </source>
</evidence>
<comment type="catalytic activity">
    <reaction evidence="9">
        <text>a lipid X + a UDP-2-N,3-O-bis[(3R)-3-hydroxyacyl]-alpha-D-glucosamine = a lipid A disaccharide + UDP + H(+)</text>
        <dbReference type="Rhea" id="RHEA:67828"/>
        <dbReference type="ChEBI" id="CHEBI:15378"/>
        <dbReference type="ChEBI" id="CHEBI:58223"/>
        <dbReference type="ChEBI" id="CHEBI:137748"/>
        <dbReference type="ChEBI" id="CHEBI:176338"/>
        <dbReference type="ChEBI" id="CHEBI:176343"/>
        <dbReference type="EC" id="2.4.1.182"/>
    </reaction>
</comment>
<keyword evidence="4" id="KW-0444">Lipid biosynthesis</keyword>
<dbReference type="Proteomes" id="UP000725649">
    <property type="component" value="Unassembled WGS sequence"/>
</dbReference>
<dbReference type="SUPFAM" id="SSF53756">
    <property type="entry name" value="UDP-Glycosyltransferase/glycogen phosphorylase"/>
    <property type="match status" value="1"/>
</dbReference>
<dbReference type="AlphaFoldDB" id="A0A928DPM8"/>
<reference evidence="11" key="1">
    <citation type="submission" date="2019-04" db="EMBL/GenBank/DDBJ databases">
        <title>Evolution of Biomass-Degrading Anaerobic Consortia Revealed by Metagenomics.</title>
        <authorList>
            <person name="Peng X."/>
        </authorList>
    </citation>
    <scope>NUCLEOTIDE SEQUENCE</scope>
    <source>
        <strain evidence="11">SIG66</strain>
    </source>
</reference>
<evidence type="ECO:0000256" key="4">
    <source>
        <dbReference type="ARBA" id="ARBA00022516"/>
    </source>
</evidence>
<comment type="caution">
    <text evidence="11">The sequence shown here is derived from an EMBL/GenBank/DDBJ whole genome shotgun (WGS) entry which is preliminary data.</text>
</comment>
<dbReference type="NCBIfam" id="TIGR00215">
    <property type="entry name" value="lpxB"/>
    <property type="match status" value="1"/>
</dbReference>
<keyword evidence="8" id="KW-0443">Lipid metabolism</keyword>
<dbReference type="InterPro" id="IPR003835">
    <property type="entry name" value="Glyco_trans_19"/>
</dbReference>
<gene>
    <name evidence="11" type="primary">lpxB</name>
    <name evidence="11" type="ORF">E7027_01690</name>
</gene>
<keyword evidence="5" id="KW-0441">Lipid A biosynthesis</keyword>
<protein>
    <recommendedName>
        <fullName evidence="3 10">Lipid-A-disaccharide synthase</fullName>
        <ecNumber evidence="2 10">2.4.1.182</ecNumber>
    </recommendedName>
</protein>
<dbReference type="PANTHER" id="PTHR30372:SF4">
    <property type="entry name" value="LIPID-A-DISACCHARIDE SYNTHASE, MITOCHONDRIAL-RELATED"/>
    <property type="match status" value="1"/>
</dbReference>
<dbReference type="EC" id="2.4.1.182" evidence="2 10"/>
<evidence type="ECO:0000256" key="1">
    <source>
        <dbReference type="ARBA" id="ARBA00002056"/>
    </source>
</evidence>
<dbReference type="Pfam" id="PF02684">
    <property type="entry name" value="LpxB"/>
    <property type="match status" value="1"/>
</dbReference>
<accession>A0A928DPM8</accession>
<keyword evidence="7 11" id="KW-0808">Transferase</keyword>
<dbReference type="EMBL" id="SUVG01000002">
    <property type="protein sequence ID" value="MBE6420846.1"/>
    <property type="molecule type" value="Genomic_DNA"/>
</dbReference>
<evidence type="ECO:0000256" key="10">
    <source>
        <dbReference type="NCBIfam" id="TIGR00215"/>
    </source>
</evidence>
<dbReference type="GO" id="GO:0016020">
    <property type="term" value="C:membrane"/>
    <property type="evidence" value="ECO:0007669"/>
    <property type="project" value="GOC"/>
</dbReference>
<evidence type="ECO:0000313" key="12">
    <source>
        <dbReference type="Proteomes" id="UP000725649"/>
    </source>
</evidence>
<dbReference type="GO" id="GO:0009245">
    <property type="term" value="P:lipid A biosynthetic process"/>
    <property type="evidence" value="ECO:0007669"/>
    <property type="project" value="UniProtKB-UniRule"/>
</dbReference>
<evidence type="ECO:0000256" key="8">
    <source>
        <dbReference type="ARBA" id="ARBA00023098"/>
    </source>
</evidence>
<name>A0A928DPM8_9BACT</name>
<evidence type="ECO:0000256" key="9">
    <source>
        <dbReference type="ARBA" id="ARBA00048975"/>
    </source>
</evidence>
<evidence type="ECO:0000256" key="2">
    <source>
        <dbReference type="ARBA" id="ARBA00012687"/>
    </source>
</evidence>